<feature type="transmembrane region" description="Helical" evidence="1">
    <location>
        <begin position="31"/>
        <end position="50"/>
    </location>
</feature>
<gene>
    <name evidence="2" type="ORF">G8770_18675</name>
</gene>
<feature type="transmembrane region" description="Helical" evidence="1">
    <location>
        <begin position="70"/>
        <end position="88"/>
    </location>
</feature>
<sequence length="165" mass="18030">MITPLIIIGLLVLPVSLAAGLSLLRQQPVRLIPYTYWGLGIAFMYFALGHVVKTDAMVTMLPPWVPMREALIYTTGLLELVIGLALWVPRWQRAAAKCAIAVFILFFPANVYAALNSIGLGGHQWGPVYLFIRAPLQLLLIGWACLLCLSATVTASSDKVEQHGS</sequence>
<keyword evidence="3" id="KW-1185">Reference proteome</keyword>
<feature type="transmembrane region" description="Helical" evidence="1">
    <location>
        <begin position="135"/>
        <end position="155"/>
    </location>
</feature>
<feature type="transmembrane region" description="Helical" evidence="1">
    <location>
        <begin position="95"/>
        <end position="115"/>
    </location>
</feature>
<proteinExistence type="predicted"/>
<keyword evidence="1" id="KW-0812">Transmembrane</keyword>
<name>A0A9E5T1L6_9GAMM</name>
<comment type="caution">
    <text evidence="2">The sequence shown here is derived from an EMBL/GenBank/DDBJ whole genome shotgun (WGS) entry which is preliminary data.</text>
</comment>
<keyword evidence="1" id="KW-0472">Membrane</keyword>
<dbReference type="PANTHER" id="PTHR36974:SF1">
    <property type="entry name" value="DOXX FAMILY MEMBRANE PROTEIN"/>
    <property type="match status" value="1"/>
</dbReference>
<dbReference type="RefSeq" id="WP_167190524.1">
    <property type="nucleotide sequence ID" value="NZ_JAAONZ010000018.1"/>
</dbReference>
<evidence type="ECO:0000256" key="1">
    <source>
        <dbReference type="SAM" id="Phobius"/>
    </source>
</evidence>
<protein>
    <recommendedName>
        <fullName evidence="4">DoxX family membrane protein</fullName>
    </recommendedName>
</protein>
<evidence type="ECO:0000313" key="2">
    <source>
        <dbReference type="EMBL" id="NHO67575.1"/>
    </source>
</evidence>
<dbReference type="PANTHER" id="PTHR36974">
    <property type="entry name" value="MEMBRANE PROTEIN-RELATED"/>
    <property type="match status" value="1"/>
</dbReference>
<dbReference type="Proteomes" id="UP000787472">
    <property type="component" value="Unassembled WGS sequence"/>
</dbReference>
<dbReference type="AlphaFoldDB" id="A0A9E5T1L6"/>
<evidence type="ECO:0000313" key="3">
    <source>
        <dbReference type="Proteomes" id="UP000787472"/>
    </source>
</evidence>
<feature type="transmembrane region" description="Helical" evidence="1">
    <location>
        <begin position="6"/>
        <end position="24"/>
    </location>
</feature>
<reference evidence="2" key="1">
    <citation type="submission" date="2020-03" db="EMBL/GenBank/DDBJ databases">
        <authorList>
            <person name="Guo F."/>
        </authorList>
    </citation>
    <scope>NUCLEOTIDE SEQUENCE</scope>
    <source>
        <strain evidence="2">JCM 30134</strain>
    </source>
</reference>
<evidence type="ECO:0008006" key="4">
    <source>
        <dbReference type="Google" id="ProtNLM"/>
    </source>
</evidence>
<accession>A0A9E5T1L6</accession>
<organism evidence="2 3">
    <name type="scientific">Pseudomaricurvus hydrocarbonicus</name>
    <dbReference type="NCBI Taxonomy" id="1470433"/>
    <lineage>
        <taxon>Bacteria</taxon>
        <taxon>Pseudomonadati</taxon>
        <taxon>Pseudomonadota</taxon>
        <taxon>Gammaproteobacteria</taxon>
        <taxon>Cellvibrionales</taxon>
        <taxon>Cellvibrionaceae</taxon>
        <taxon>Pseudomaricurvus</taxon>
    </lineage>
</organism>
<dbReference type="EMBL" id="JAAONZ010000018">
    <property type="protein sequence ID" value="NHO67575.1"/>
    <property type="molecule type" value="Genomic_DNA"/>
</dbReference>
<keyword evidence="1" id="KW-1133">Transmembrane helix</keyword>